<dbReference type="PANTHER" id="PTHR43080">
    <property type="entry name" value="CBS DOMAIN-CONTAINING PROTEIN CBSX3, MITOCHONDRIAL"/>
    <property type="match status" value="1"/>
</dbReference>
<dbReference type="PROSITE" id="PS51371">
    <property type="entry name" value="CBS"/>
    <property type="match status" value="2"/>
</dbReference>
<dbReference type="InterPro" id="IPR051257">
    <property type="entry name" value="Diverse_CBS-Domain"/>
</dbReference>
<dbReference type="InterPro" id="IPR000644">
    <property type="entry name" value="CBS_dom"/>
</dbReference>
<feature type="domain" description="CBS" evidence="3">
    <location>
        <begin position="128"/>
        <end position="188"/>
    </location>
</feature>
<reference evidence="5" key="1">
    <citation type="submission" date="2018-09" db="EMBL/GenBank/DDBJ databases">
        <authorList>
            <person name="Livingstone P.G."/>
            <person name="Whitworth D.E."/>
        </authorList>
    </citation>
    <scope>NUCLEOTIDE SEQUENCE [LARGE SCALE GENOMIC DNA]</scope>
    <source>
        <strain evidence="5">CA043D</strain>
    </source>
</reference>
<dbReference type="Gene3D" id="3.10.580.10">
    <property type="entry name" value="CBS-domain"/>
    <property type="match status" value="1"/>
</dbReference>
<dbReference type="Pfam" id="PF00571">
    <property type="entry name" value="CBS"/>
    <property type="match status" value="2"/>
</dbReference>
<sequence length="195" mass="21703">MHRRPLRRTLYQGGSQGADTPALLLPARRALRRGAWRPVRQLYFSRTRCAPRGGRPMRISELMHRDVKTIDADDCLRSAAERLNTSSLGALPVMEHGQLVGLLTDSELSLCSTVHGHDPDVTTVREAMTAPLVTCSEDEPLEAGERLMEEHHLNRLVVVDADHHAVGLLRLDDVSSEPLTLLRPGEPLEHLSLYS</sequence>
<keyword evidence="5" id="KW-1185">Reference proteome</keyword>
<gene>
    <name evidence="4" type="ORF">D7X32_14585</name>
</gene>
<comment type="caution">
    <text evidence="4">The sequence shown here is derived from an EMBL/GenBank/DDBJ whole genome shotgun (WGS) entry which is preliminary data.</text>
</comment>
<evidence type="ECO:0000313" key="4">
    <source>
        <dbReference type="EMBL" id="RKH03281.1"/>
    </source>
</evidence>
<keyword evidence="1 2" id="KW-0129">CBS domain</keyword>
<dbReference type="SMART" id="SM00116">
    <property type="entry name" value="CBS"/>
    <property type="match status" value="2"/>
</dbReference>
<proteinExistence type="predicted"/>
<dbReference type="AlphaFoldDB" id="A0A3A8KGE0"/>
<feature type="domain" description="CBS" evidence="3">
    <location>
        <begin position="63"/>
        <end position="119"/>
    </location>
</feature>
<evidence type="ECO:0000256" key="2">
    <source>
        <dbReference type="PROSITE-ProRule" id="PRU00703"/>
    </source>
</evidence>
<dbReference type="PANTHER" id="PTHR43080:SF2">
    <property type="entry name" value="CBS DOMAIN-CONTAINING PROTEIN"/>
    <property type="match status" value="1"/>
</dbReference>
<dbReference type="InterPro" id="IPR046342">
    <property type="entry name" value="CBS_dom_sf"/>
</dbReference>
<dbReference type="EMBL" id="RAWE01000043">
    <property type="protein sequence ID" value="RKH03281.1"/>
    <property type="molecule type" value="Genomic_DNA"/>
</dbReference>
<accession>A0A3A8KGE0</accession>
<dbReference type="Proteomes" id="UP000268313">
    <property type="component" value="Unassembled WGS sequence"/>
</dbReference>
<evidence type="ECO:0000256" key="1">
    <source>
        <dbReference type="ARBA" id="ARBA00023122"/>
    </source>
</evidence>
<dbReference type="SUPFAM" id="SSF54631">
    <property type="entry name" value="CBS-domain pair"/>
    <property type="match status" value="1"/>
</dbReference>
<evidence type="ECO:0000259" key="3">
    <source>
        <dbReference type="PROSITE" id="PS51371"/>
    </source>
</evidence>
<name>A0A3A8KGE0_9BACT</name>
<protein>
    <submittedName>
        <fullName evidence="4">CBS domain-containing protein</fullName>
    </submittedName>
</protein>
<evidence type="ECO:0000313" key="5">
    <source>
        <dbReference type="Proteomes" id="UP000268313"/>
    </source>
</evidence>
<organism evidence="4 5">
    <name type="scientific">Corallococcus carmarthensis</name>
    <dbReference type="NCBI Taxonomy" id="2316728"/>
    <lineage>
        <taxon>Bacteria</taxon>
        <taxon>Pseudomonadati</taxon>
        <taxon>Myxococcota</taxon>
        <taxon>Myxococcia</taxon>
        <taxon>Myxococcales</taxon>
        <taxon>Cystobacterineae</taxon>
        <taxon>Myxococcaceae</taxon>
        <taxon>Corallococcus</taxon>
    </lineage>
</organism>